<comment type="similarity">
    <text evidence="6">Belongs to the WD repeat WDR6 family.</text>
</comment>
<reference evidence="10" key="1">
    <citation type="submission" date="2011-02" db="EMBL/GenBank/DDBJ databases">
        <title>The Genome Sequence of Capsaspora owczarzaki ATCC 30864.</title>
        <authorList>
            <person name="Russ C."/>
            <person name="Cuomo C."/>
            <person name="Burger G."/>
            <person name="Gray M.W."/>
            <person name="Holland P.W.H."/>
            <person name="King N."/>
            <person name="Lang F.B.F."/>
            <person name="Roger A.J."/>
            <person name="Ruiz-Trillo I."/>
            <person name="Young S.K."/>
            <person name="Zeng Q."/>
            <person name="Gargeya S."/>
            <person name="Alvarado L."/>
            <person name="Berlin A."/>
            <person name="Chapman S.B."/>
            <person name="Chen Z."/>
            <person name="Freedman E."/>
            <person name="Gellesch M."/>
            <person name="Goldberg J."/>
            <person name="Griggs A."/>
            <person name="Gujja S."/>
            <person name="Heilman E."/>
            <person name="Heiman D."/>
            <person name="Howarth C."/>
            <person name="Mehta T."/>
            <person name="Neiman D."/>
            <person name="Pearson M."/>
            <person name="Roberts A."/>
            <person name="Saif S."/>
            <person name="Shea T."/>
            <person name="Shenoy N."/>
            <person name="Sisk P."/>
            <person name="Stolte C."/>
            <person name="Sykes S."/>
            <person name="White J."/>
            <person name="Yandava C."/>
            <person name="Haas B."/>
            <person name="Nusbaum C."/>
            <person name="Birren B."/>
        </authorList>
    </citation>
    <scope>NUCLEOTIDE SEQUENCE</scope>
    <source>
        <strain evidence="10">ATCC 30864</strain>
    </source>
</reference>
<evidence type="ECO:0000256" key="2">
    <source>
        <dbReference type="ARBA" id="ARBA00022490"/>
    </source>
</evidence>
<dbReference type="Gene3D" id="2.130.10.10">
    <property type="entry name" value="YVTN repeat-like/Quinoprotein amine dehydrogenase"/>
    <property type="match status" value="3"/>
</dbReference>
<organism evidence="9 10">
    <name type="scientific">Capsaspora owczarzaki (strain ATCC 30864)</name>
    <dbReference type="NCBI Taxonomy" id="595528"/>
    <lineage>
        <taxon>Eukaryota</taxon>
        <taxon>Filasterea</taxon>
        <taxon>Capsaspora</taxon>
    </lineage>
</organism>
<proteinExistence type="inferred from homology"/>
<dbReference type="OrthoDB" id="5594999at2759"/>
<dbReference type="PANTHER" id="PTHR14344">
    <property type="entry name" value="WD REPEAT PROTEIN"/>
    <property type="match status" value="1"/>
</dbReference>
<dbReference type="Proteomes" id="UP000008743">
    <property type="component" value="Unassembled WGS sequence"/>
</dbReference>
<evidence type="ECO:0000313" key="10">
    <source>
        <dbReference type="Proteomes" id="UP000008743"/>
    </source>
</evidence>
<evidence type="ECO:0000256" key="4">
    <source>
        <dbReference type="ARBA" id="ARBA00022694"/>
    </source>
</evidence>
<evidence type="ECO:0000256" key="5">
    <source>
        <dbReference type="ARBA" id="ARBA00022737"/>
    </source>
</evidence>
<evidence type="ECO:0000313" key="9">
    <source>
        <dbReference type="EMBL" id="KJE97566.1"/>
    </source>
</evidence>
<comment type="subcellular location">
    <subcellularLocation>
        <location evidence="1">Cytoplasm</location>
    </subcellularLocation>
</comment>
<dbReference type="PROSITE" id="PS50082">
    <property type="entry name" value="WD_REPEATS_2"/>
    <property type="match status" value="2"/>
</dbReference>
<dbReference type="STRING" id="595528.A0A0D2URF2"/>
<evidence type="ECO:0000256" key="7">
    <source>
        <dbReference type="PROSITE-ProRule" id="PRU00221"/>
    </source>
</evidence>
<keyword evidence="3 7" id="KW-0853">WD repeat</keyword>
<dbReference type="InParanoid" id="A0A0D2URF2"/>
<feature type="region of interest" description="Disordered" evidence="8">
    <location>
        <begin position="256"/>
        <end position="284"/>
    </location>
</feature>
<dbReference type="Pfam" id="PF00400">
    <property type="entry name" value="WD40"/>
    <property type="match status" value="2"/>
</dbReference>
<feature type="repeat" description="WD" evidence="7">
    <location>
        <begin position="117"/>
        <end position="150"/>
    </location>
</feature>
<dbReference type="InterPro" id="IPR001680">
    <property type="entry name" value="WD40_rpt"/>
</dbReference>
<protein>
    <submittedName>
        <fullName evidence="9">Uncharacterized protein</fullName>
    </submittedName>
</protein>
<dbReference type="PROSITE" id="PS50294">
    <property type="entry name" value="WD_REPEATS_REGION"/>
    <property type="match status" value="1"/>
</dbReference>
<dbReference type="SUPFAM" id="SSF50978">
    <property type="entry name" value="WD40 repeat-like"/>
    <property type="match status" value="2"/>
</dbReference>
<dbReference type="GO" id="GO:0005737">
    <property type="term" value="C:cytoplasm"/>
    <property type="evidence" value="ECO:0007669"/>
    <property type="project" value="UniProtKB-SubCell"/>
</dbReference>
<dbReference type="SMART" id="SM00320">
    <property type="entry name" value="WD40"/>
    <property type="match status" value="8"/>
</dbReference>
<keyword evidence="4" id="KW-0819">tRNA processing</keyword>
<accession>A0A0D2URF2</accession>
<dbReference type="AlphaFoldDB" id="A0A0D2URF2"/>
<evidence type="ECO:0000256" key="8">
    <source>
        <dbReference type="SAM" id="MobiDB-lite"/>
    </source>
</evidence>
<keyword evidence="5" id="KW-0677">Repeat</keyword>
<feature type="compositionally biased region" description="Pro residues" evidence="8">
    <location>
        <begin position="300"/>
        <end position="313"/>
    </location>
</feature>
<dbReference type="InterPro" id="IPR015943">
    <property type="entry name" value="WD40/YVTN_repeat-like_dom_sf"/>
</dbReference>
<evidence type="ECO:0000256" key="6">
    <source>
        <dbReference type="ARBA" id="ARBA00038255"/>
    </source>
</evidence>
<dbReference type="EMBL" id="KE346374">
    <property type="protein sequence ID" value="KJE97566.1"/>
    <property type="molecule type" value="Genomic_DNA"/>
</dbReference>
<sequence length="1255" mass="134380">MSTEANRRKQTRMHRHLASHTKTMIQTLAVWNWKSQTLLRHIQCQERCINYCARFSGDTLDSLLLATGTVFNSVLVWNLQRDPNVNHSQTVLPPRLARQCPNPQAVELVFAPARVECKGHTGVLFSVSFDATRQRLCSVSDDRTVRLWSIAAALKEASTTKQVIESTSTFFGHRARVWSAKFTSFGIVSASEDSTCRVWSFTGTPLLELEGRDGKNIWSLAVHEAQTLDDCVAVTGTENGTIRSWSLNRLYSQAASSHQLPTADGTPGSVVAHRMSKREKRSTTVYSDAGASWIAPCPYPGQQPIPSNAPPQPSNTSTKRKRPRTPETPRHCVFVTANLALILSARGDLFAFFLESRTYQLLLAAEPHGVSFSAAFVSACIVHTPRREGDRDELCMFVCGAADGVLSVGMIAFSASPSSCNLLATVRYEQERFTPIHAFLPDNQRCAPVVFDSSSGVLPLFVVNARNFAHLVWWDVRVTLGDTTLLELVRRGELCMGEGALAGKPSTVCSLPHSSIVAVGAANGSLHFFDLTRASGAVTETHQHFPSKRNVLLQQPCLHELTATEPAGTPSLYLPLATIFSLHGRDKRLSHLVVAESRPDAALTRFCTFGADGFLNELELSTQQLSSSSSSGPSELVSQLKLHQHVVDVALHAADLPWTIRHCSSRLVSRNPGERFVPAMQGEAGSALSRALPAAGLVAAFAVNQFVLSDIASGETLARIPLLTSTCWDVLADRQFGWLLMFIDDELECRIVHARPGVASSSASSSSSASGLAGTAGMPAADTKSAGLLLRGFHHREIRSVVVLPAPPLAPAWNSDVVLFAACGEDTTITIGASIVPRHSAAAAAEMLRPLRLLLRVTDHAGAVRTLASLPDPWQPPGILQQPTVGPVYSLLLSAGGDCALVAWRVCIHPARLPDLLAEESTALQSLSPPVAFSKLAVCQPSLLTSLSQFDANEDDVSSTSVRLLSIDAITLSGQHQDTFVLVACSDGWVRLLGLIGEAAGSQGAAFVHLSSSNLHQRCPLVVKLAALHNLEQHGTQILLAASAATDGRVILWHCVPNVSRANAAGLSAVMTPIAQVRAHQSGVNSLSLVELPTGVEGTTRLCVATGGDDNSIVLSTVDLALSATGDQLSVTQVRAGSTSQGHSSSVTSVHLTRSSAGALVLRSASIDQRINTWMIGDLSRLERISTPPLTTPLSDLRQVPLPPPAVPAVFIHHSSAIAHIPDVGAMDVVELPVQRRSLALISGIGIHAIRQDGM</sequence>
<dbReference type="InterPro" id="IPR051973">
    <property type="entry name" value="tRNA_Anticodon_Mtase-Reg"/>
</dbReference>
<gene>
    <name evidence="9" type="ORF">CAOG_007403</name>
</gene>
<dbReference type="GO" id="GO:0030488">
    <property type="term" value="P:tRNA methylation"/>
    <property type="evidence" value="ECO:0007669"/>
    <property type="project" value="TreeGrafter"/>
</dbReference>
<feature type="repeat" description="WD" evidence="7">
    <location>
        <begin position="170"/>
        <end position="200"/>
    </location>
</feature>
<dbReference type="InterPro" id="IPR036322">
    <property type="entry name" value="WD40_repeat_dom_sf"/>
</dbReference>
<keyword evidence="2" id="KW-0963">Cytoplasm</keyword>
<keyword evidence="10" id="KW-1185">Reference proteome</keyword>
<evidence type="ECO:0000256" key="1">
    <source>
        <dbReference type="ARBA" id="ARBA00004496"/>
    </source>
</evidence>
<evidence type="ECO:0000256" key="3">
    <source>
        <dbReference type="ARBA" id="ARBA00022574"/>
    </source>
</evidence>
<name>A0A0D2URF2_CAPO3</name>
<feature type="region of interest" description="Disordered" evidence="8">
    <location>
        <begin position="300"/>
        <end position="328"/>
    </location>
</feature>
<dbReference type="PANTHER" id="PTHR14344:SF3">
    <property type="entry name" value="WD REPEAT-CONTAINING PROTEIN 6"/>
    <property type="match status" value="1"/>
</dbReference>
<dbReference type="eggNOG" id="KOG0974">
    <property type="taxonomic scope" value="Eukaryota"/>
</dbReference>